<evidence type="ECO:0000259" key="11">
    <source>
        <dbReference type="PROSITE" id="PS50240"/>
    </source>
</evidence>
<dbReference type="AlphaFoldDB" id="A0A8K0P7X3"/>
<keyword evidence="4" id="KW-0378">Hydrolase</keyword>
<dbReference type="CDD" id="cd00190">
    <property type="entry name" value="Tryp_SPc"/>
    <property type="match status" value="1"/>
</dbReference>
<evidence type="ECO:0000259" key="12">
    <source>
        <dbReference type="PROSITE" id="PS51888"/>
    </source>
</evidence>
<keyword evidence="2" id="KW-0479">Metal-binding</keyword>
<keyword evidence="14" id="KW-1185">Reference proteome</keyword>
<dbReference type="Gene3D" id="3.30.1640.30">
    <property type="match status" value="1"/>
</dbReference>
<keyword evidence="1" id="KW-0645">Protease</keyword>
<evidence type="ECO:0000256" key="3">
    <source>
        <dbReference type="ARBA" id="ARBA00022729"/>
    </source>
</evidence>
<dbReference type="SMART" id="SM00020">
    <property type="entry name" value="Tryp_SPc"/>
    <property type="match status" value="1"/>
</dbReference>
<reference evidence="13" key="2">
    <citation type="submission" date="2017-10" db="EMBL/GenBank/DDBJ databases">
        <title>Ladona fulva Genome sequencing and assembly.</title>
        <authorList>
            <person name="Murali S."/>
            <person name="Richards S."/>
            <person name="Bandaranaike D."/>
            <person name="Bellair M."/>
            <person name="Blankenburg K."/>
            <person name="Chao H."/>
            <person name="Dinh H."/>
            <person name="Doddapaneni H."/>
            <person name="Dugan-Rocha S."/>
            <person name="Elkadiri S."/>
            <person name="Gnanaolivu R."/>
            <person name="Hernandez B."/>
            <person name="Skinner E."/>
            <person name="Javaid M."/>
            <person name="Lee S."/>
            <person name="Li M."/>
            <person name="Ming W."/>
            <person name="Munidasa M."/>
            <person name="Muniz J."/>
            <person name="Nguyen L."/>
            <person name="Hughes D."/>
            <person name="Osuji N."/>
            <person name="Pu L.-L."/>
            <person name="Puazo M."/>
            <person name="Qu C."/>
            <person name="Quiroz J."/>
            <person name="Raj R."/>
            <person name="Weissenberger G."/>
            <person name="Xin Y."/>
            <person name="Zou X."/>
            <person name="Han Y."/>
            <person name="Worley K."/>
            <person name="Muzny D."/>
            <person name="Gibbs R."/>
        </authorList>
    </citation>
    <scope>NUCLEOTIDE SEQUENCE</scope>
    <source>
        <strain evidence="13">Sampled in the wild</strain>
    </source>
</reference>
<keyword evidence="7" id="KW-0865">Zymogen</keyword>
<dbReference type="FunFam" id="2.40.10.10:FF:000078">
    <property type="entry name" value="Serine protease H137"/>
    <property type="match status" value="1"/>
</dbReference>
<dbReference type="FunFam" id="3.30.1640.30:FF:000001">
    <property type="entry name" value="Serine protease 7"/>
    <property type="match status" value="1"/>
</dbReference>
<dbReference type="InterPro" id="IPR009003">
    <property type="entry name" value="Peptidase_S1_PA"/>
</dbReference>
<gene>
    <name evidence="13" type="ORF">J437_LFUL016749</name>
</gene>
<keyword evidence="6" id="KW-0106">Calcium</keyword>
<evidence type="ECO:0008006" key="15">
    <source>
        <dbReference type="Google" id="ProtNLM"/>
    </source>
</evidence>
<evidence type="ECO:0000256" key="7">
    <source>
        <dbReference type="ARBA" id="ARBA00023145"/>
    </source>
</evidence>
<accession>A0A8K0P7X3</accession>
<dbReference type="EMBL" id="KZ309027">
    <property type="protein sequence ID" value="KAG8236452.1"/>
    <property type="molecule type" value="Genomic_DNA"/>
</dbReference>
<organism evidence="13 14">
    <name type="scientific">Ladona fulva</name>
    <name type="common">Scarce chaser dragonfly</name>
    <name type="synonym">Libellula fulva</name>
    <dbReference type="NCBI Taxonomy" id="123851"/>
    <lineage>
        <taxon>Eukaryota</taxon>
        <taxon>Metazoa</taxon>
        <taxon>Ecdysozoa</taxon>
        <taxon>Arthropoda</taxon>
        <taxon>Hexapoda</taxon>
        <taxon>Insecta</taxon>
        <taxon>Pterygota</taxon>
        <taxon>Palaeoptera</taxon>
        <taxon>Odonata</taxon>
        <taxon>Epiprocta</taxon>
        <taxon>Anisoptera</taxon>
        <taxon>Libelluloidea</taxon>
        <taxon>Libellulidae</taxon>
        <taxon>Ladona</taxon>
    </lineage>
</organism>
<evidence type="ECO:0000256" key="5">
    <source>
        <dbReference type="ARBA" id="ARBA00022825"/>
    </source>
</evidence>
<dbReference type="Pfam" id="PF12032">
    <property type="entry name" value="CLIP"/>
    <property type="match status" value="1"/>
</dbReference>
<evidence type="ECO:0000256" key="2">
    <source>
        <dbReference type="ARBA" id="ARBA00022723"/>
    </source>
</evidence>
<dbReference type="InterPro" id="IPR001254">
    <property type="entry name" value="Trypsin_dom"/>
</dbReference>
<keyword evidence="5" id="KW-0720">Serine protease</keyword>
<dbReference type="Gene3D" id="2.40.10.10">
    <property type="entry name" value="Trypsin-like serine proteases"/>
    <property type="match status" value="2"/>
</dbReference>
<evidence type="ECO:0000256" key="6">
    <source>
        <dbReference type="ARBA" id="ARBA00022837"/>
    </source>
</evidence>
<sequence length="280" mass="30914">MHEECVTTNSSQGTCMEVRDCTPILDLLKAEPLPQAKLEYLRKSQCGFHDRKPLVCCPQQDPGLKPPDAEVVEDLTSHRNLPLLRNDLCGPLSDDRIIGGNRVKKRKYFQMRRDNHQRLLHINCGSLRQAPHVWHSPVSIDSVRPVCLPIGLSLQEQNLVGKKLTVAGWGVTENNTSSRALLKVDVPVESNAKCIKVYKNQVQITETSQLCAGGERDGGQSCHGDSGGPLTYYGPVEGSVRIIQHGIVSFGPQTCGTTGLPAVYTRVGYYMKWILDNISS</sequence>
<dbReference type="Pfam" id="PF00089">
    <property type="entry name" value="Trypsin"/>
    <property type="match status" value="1"/>
</dbReference>
<evidence type="ECO:0000256" key="9">
    <source>
        <dbReference type="ARBA" id="ARBA00023180"/>
    </source>
</evidence>
<dbReference type="InterPro" id="IPR043504">
    <property type="entry name" value="Peptidase_S1_PA_chymotrypsin"/>
</dbReference>
<evidence type="ECO:0000256" key="10">
    <source>
        <dbReference type="ARBA" id="ARBA00024195"/>
    </source>
</evidence>
<dbReference type="PANTHER" id="PTHR24256">
    <property type="entry name" value="TRYPTASE-RELATED"/>
    <property type="match status" value="1"/>
</dbReference>
<dbReference type="Proteomes" id="UP000792457">
    <property type="component" value="Unassembled WGS sequence"/>
</dbReference>
<dbReference type="OrthoDB" id="8250810at2759"/>
<name>A0A8K0P7X3_LADFU</name>
<comment type="caution">
    <text evidence="13">The sequence shown here is derived from an EMBL/GenBank/DDBJ whole genome shotgun (WGS) entry which is preliminary data.</text>
</comment>
<reference evidence="13" key="1">
    <citation type="submission" date="2013-04" db="EMBL/GenBank/DDBJ databases">
        <authorList>
            <person name="Qu J."/>
            <person name="Murali S.C."/>
            <person name="Bandaranaike D."/>
            <person name="Bellair M."/>
            <person name="Blankenburg K."/>
            <person name="Chao H."/>
            <person name="Dinh H."/>
            <person name="Doddapaneni H."/>
            <person name="Downs B."/>
            <person name="Dugan-Rocha S."/>
            <person name="Elkadiri S."/>
            <person name="Gnanaolivu R.D."/>
            <person name="Hernandez B."/>
            <person name="Javaid M."/>
            <person name="Jayaseelan J.C."/>
            <person name="Lee S."/>
            <person name="Li M."/>
            <person name="Ming W."/>
            <person name="Munidasa M."/>
            <person name="Muniz J."/>
            <person name="Nguyen L."/>
            <person name="Ongeri F."/>
            <person name="Osuji N."/>
            <person name="Pu L.-L."/>
            <person name="Puazo M."/>
            <person name="Qu C."/>
            <person name="Quiroz J."/>
            <person name="Raj R."/>
            <person name="Weissenberger G."/>
            <person name="Xin Y."/>
            <person name="Zou X."/>
            <person name="Han Y."/>
            <person name="Richards S."/>
            <person name="Worley K."/>
            <person name="Muzny D."/>
            <person name="Gibbs R."/>
        </authorList>
    </citation>
    <scope>NUCLEOTIDE SEQUENCE</scope>
    <source>
        <strain evidence="13">Sampled in the wild</strain>
    </source>
</reference>
<feature type="domain" description="Peptidase S1" evidence="11">
    <location>
        <begin position="107"/>
        <end position="279"/>
    </location>
</feature>
<comment type="similarity">
    <text evidence="10">Belongs to the peptidase S1 family. CLIP subfamily.</text>
</comment>
<dbReference type="GO" id="GO:0046872">
    <property type="term" value="F:metal ion binding"/>
    <property type="evidence" value="ECO:0007669"/>
    <property type="project" value="UniProtKB-KW"/>
</dbReference>
<evidence type="ECO:0000313" key="14">
    <source>
        <dbReference type="Proteomes" id="UP000792457"/>
    </source>
</evidence>
<dbReference type="GO" id="GO:0004252">
    <property type="term" value="F:serine-type endopeptidase activity"/>
    <property type="evidence" value="ECO:0007669"/>
    <property type="project" value="InterPro"/>
</dbReference>
<evidence type="ECO:0000256" key="1">
    <source>
        <dbReference type="ARBA" id="ARBA00022670"/>
    </source>
</evidence>
<dbReference type="InterPro" id="IPR051487">
    <property type="entry name" value="Ser/Thr_Proteases_Immune/Dev"/>
</dbReference>
<keyword evidence="3" id="KW-0732">Signal</keyword>
<dbReference type="SUPFAM" id="SSF50494">
    <property type="entry name" value="Trypsin-like serine proteases"/>
    <property type="match status" value="1"/>
</dbReference>
<dbReference type="PROSITE" id="PS50240">
    <property type="entry name" value="TRYPSIN_DOM"/>
    <property type="match status" value="1"/>
</dbReference>
<dbReference type="SMART" id="SM00680">
    <property type="entry name" value="CLIP"/>
    <property type="match status" value="1"/>
</dbReference>
<protein>
    <recommendedName>
        <fullName evidence="15">CLIP domain-containing serine protease</fullName>
    </recommendedName>
</protein>
<feature type="domain" description="Clip" evidence="12">
    <location>
        <begin position="4"/>
        <end position="57"/>
    </location>
</feature>
<keyword evidence="8" id="KW-1015">Disulfide bond</keyword>
<evidence type="ECO:0000256" key="4">
    <source>
        <dbReference type="ARBA" id="ARBA00022801"/>
    </source>
</evidence>
<keyword evidence="9" id="KW-0325">Glycoprotein</keyword>
<dbReference type="GO" id="GO:0006508">
    <property type="term" value="P:proteolysis"/>
    <property type="evidence" value="ECO:0007669"/>
    <property type="project" value="UniProtKB-KW"/>
</dbReference>
<proteinExistence type="inferred from homology"/>
<dbReference type="InterPro" id="IPR022700">
    <property type="entry name" value="CLIP"/>
</dbReference>
<dbReference type="InterPro" id="IPR038565">
    <property type="entry name" value="CLIP_sf"/>
</dbReference>
<dbReference type="PROSITE" id="PS51888">
    <property type="entry name" value="CLIP"/>
    <property type="match status" value="1"/>
</dbReference>
<evidence type="ECO:0000256" key="8">
    <source>
        <dbReference type="ARBA" id="ARBA00023157"/>
    </source>
</evidence>
<evidence type="ECO:0000313" key="13">
    <source>
        <dbReference type="EMBL" id="KAG8236452.1"/>
    </source>
</evidence>